<dbReference type="EMBL" id="OX459937">
    <property type="protein sequence ID" value="CAI9152438.1"/>
    <property type="molecule type" value="Genomic_DNA"/>
</dbReference>
<reference evidence="1" key="1">
    <citation type="submission" date="2023-04" db="EMBL/GenBank/DDBJ databases">
        <authorList>
            <consortium name="ELIXIR-Norway"/>
        </authorList>
    </citation>
    <scope>NUCLEOTIDE SEQUENCE [LARGE SCALE GENOMIC DNA]</scope>
</reference>
<gene>
    <name evidence="1" type="ORF">MRATA1EN1_LOCUS1400</name>
</gene>
<name>A0ABN8XSR2_RANTA</name>
<evidence type="ECO:0000313" key="1">
    <source>
        <dbReference type="EMBL" id="CAI9152438.1"/>
    </source>
</evidence>
<keyword evidence="2" id="KW-1185">Reference proteome</keyword>
<protein>
    <submittedName>
        <fullName evidence="1">Uncharacterized protein</fullName>
    </submittedName>
</protein>
<sequence>MKEGPASLFGASGICPFPRAPAPPTRAPVHCLSVTEGETQASTATSPITVCSESLSLLFRNIPLVLPDCNHRRCFWVVLAQDFSTVIPGPGAAAASPWSLLENANSVSRPQSC</sequence>
<proteinExistence type="predicted"/>
<dbReference type="Proteomes" id="UP001176941">
    <property type="component" value="Chromosome 1"/>
</dbReference>
<organism evidence="1 2">
    <name type="scientific">Rangifer tarandus platyrhynchus</name>
    <name type="common">Svalbard reindeer</name>
    <dbReference type="NCBI Taxonomy" id="3082113"/>
    <lineage>
        <taxon>Eukaryota</taxon>
        <taxon>Metazoa</taxon>
        <taxon>Chordata</taxon>
        <taxon>Craniata</taxon>
        <taxon>Vertebrata</taxon>
        <taxon>Euteleostomi</taxon>
        <taxon>Mammalia</taxon>
        <taxon>Eutheria</taxon>
        <taxon>Laurasiatheria</taxon>
        <taxon>Artiodactyla</taxon>
        <taxon>Ruminantia</taxon>
        <taxon>Pecora</taxon>
        <taxon>Cervidae</taxon>
        <taxon>Odocoileinae</taxon>
        <taxon>Rangifer</taxon>
    </lineage>
</organism>
<evidence type="ECO:0000313" key="2">
    <source>
        <dbReference type="Proteomes" id="UP001176941"/>
    </source>
</evidence>
<accession>A0ABN8XSR2</accession>